<dbReference type="RefSeq" id="WP_346157901.1">
    <property type="nucleotide sequence ID" value="NZ_BAAATE010000066.1"/>
</dbReference>
<comment type="caution">
    <text evidence="1">The sequence shown here is derived from an EMBL/GenBank/DDBJ whole genome shotgun (WGS) entry which is preliminary data.</text>
</comment>
<reference evidence="1 2" key="1">
    <citation type="journal article" date="2019" name="Int. J. Syst. Evol. Microbiol.">
        <title>The Global Catalogue of Microorganisms (GCM) 10K type strain sequencing project: providing services to taxonomists for standard genome sequencing and annotation.</title>
        <authorList>
            <consortium name="The Broad Institute Genomics Platform"/>
            <consortium name="The Broad Institute Genome Sequencing Center for Infectious Disease"/>
            <person name="Wu L."/>
            <person name="Ma J."/>
        </authorList>
    </citation>
    <scope>NUCLEOTIDE SEQUENCE [LARGE SCALE GENOMIC DNA]</scope>
    <source>
        <strain evidence="1 2">JCM 6835</strain>
    </source>
</reference>
<protein>
    <submittedName>
        <fullName evidence="1">Uncharacterized protein</fullName>
    </submittedName>
</protein>
<keyword evidence="2" id="KW-1185">Reference proteome</keyword>
<organism evidence="1 2">
    <name type="scientific">Nonomuraea recticatena</name>
    <dbReference type="NCBI Taxonomy" id="46178"/>
    <lineage>
        <taxon>Bacteria</taxon>
        <taxon>Bacillati</taxon>
        <taxon>Actinomycetota</taxon>
        <taxon>Actinomycetes</taxon>
        <taxon>Streptosporangiales</taxon>
        <taxon>Streptosporangiaceae</taxon>
        <taxon>Nonomuraea</taxon>
    </lineage>
</organism>
<proteinExistence type="predicted"/>
<name>A0ABN3TFI8_9ACTN</name>
<accession>A0ABN3TFI8</accession>
<dbReference type="Proteomes" id="UP001501666">
    <property type="component" value="Unassembled WGS sequence"/>
</dbReference>
<evidence type="ECO:0000313" key="1">
    <source>
        <dbReference type="EMBL" id="GAA2701293.1"/>
    </source>
</evidence>
<dbReference type="EMBL" id="BAAATE010000066">
    <property type="protein sequence ID" value="GAA2701293.1"/>
    <property type="molecule type" value="Genomic_DNA"/>
</dbReference>
<evidence type="ECO:0000313" key="2">
    <source>
        <dbReference type="Proteomes" id="UP001501666"/>
    </source>
</evidence>
<gene>
    <name evidence="1" type="ORF">GCM10010412_098940</name>
</gene>
<sequence length="51" mass="5404">MTTTTAITFVIISQGEEVAVEIASTEDACKIAEIFVNNGVIFQMSYSSATA</sequence>